<accession>A0ABT3AD68</accession>
<sequence>MIPTRYTRFVFAFVMAFIMSCLMSFCITLFNVGWINGVMVIWLKAWAFAFALAFPIVVIIAPWVHAIVNRLVKQEPALAAEAAEIKKGA</sequence>
<evidence type="ECO:0000313" key="2">
    <source>
        <dbReference type="EMBL" id="MCV2886620.1"/>
    </source>
</evidence>
<evidence type="ECO:0000256" key="1">
    <source>
        <dbReference type="SAM" id="Phobius"/>
    </source>
</evidence>
<name>A0ABT3AD68_9ALTE</name>
<dbReference type="Pfam" id="PF11391">
    <property type="entry name" value="DUF2798"/>
    <property type="match status" value="1"/>
</dbReference>
<proteinExistence type="predicted"/>
<dbReference type="PROSITE" id="PS51257">
    <property type="entry name" value="PROKAR_LIPOPROTEIN"/>
    <property type="match status" value="1"/>
</dbReference>
<gene>
    <name evidence="2" type="ORF">OE749_18145</name>
</gene>
<feature type="transmembrane region" description="Helical" evidence="1">
    <location>
        <begin position="9"/>
        <end position="35"/>
    </location>
</feature>
<keyword evidence="1" id="KW-1133">Transmembrane helix</keyword>
<keyword evidence="3" id="KW-1185">Reference proteome</keyword>
<keyword evidence="1" id="KW-0812">Transmembrane</keyword>
<keyword evidence="1" id="KW-0472">Membrane</keyword>
<dbReference type="InterPro" id="IPR021529">
    <property type="entry name" value="DUF2798"/>
</dbReference>
<reference evidence="2 3" key="1">
    <citation type="submission" date="2022-10" db="EMBL/GenBank/DDBJ databases">
        <title>Aestuariibacter sp. AA17 isolated from Montipora capitata coral fragment.</title>
        <authorList>
            <person name="Emsley S.A."/>
            <person name="Pfannmuller K.M."/>
            <person name="Loughran R.M."/>
            <person name="Shlafstein M."/>
            <person name="Papke E."/>
            <person name="Saw J.H."/>
            <person name="Ushijima B."/>
            <person name="Videau P."/>
        </authorList>
    </citation>
    <scope>NUCLEOTIDE SEQUENCE [LARGE SCALE GENOMIC DNA]</scope>
    <source>
        <strain evidence="2 3">AA17</strain>
    </source>
</reference>
<dbReference type="Proteomes" id="UP001652504">
    <property type="component" value="Unassembled WGS sequence"/>
</dbReference>
<dbReference type="EMBL" id="JAOWKX010000013">
    <property type="protein sequence ID" value="MCV2886620.1"/>
    <property type="molecule type" value="Genomic_DNA"/>
</dbReference>
<dbReference type="RefSeq" id="WP_263713911.1">
    <property type="nucleotide sequence ID" value="NZ_JAOWKX010000013.1"/>
</dbReference>
<organism evidence="2 3">
    <name type="scientific">Fluctibacter corallii</name>
    <dbReference type="NCBI Taxonomy" id="2984329"/>
    <lineage>
        <taxon>Bacteria</taxon>
        <taxon>Pseudomonadati</taxon>
        <taxon>Pseudomonadota</taxon>
        <taxon>Gammaproteobacteria</taxon>
        <taxon>Alteromonadales</taxon>
        <taxon>Alteromonadaceae</taxon>
        <taxon>Fluctibacter</taxon>
    </lineage>
</organism>
<evidence type="ECO:0000313" key="3">
    <source>
        <dbReference type="Proteomes" id="UP001652504"/>
    </source>
</evidence>
<protein>
    <submittedName>
        <fullName evidence="2">DUF2798 domain-containing protein</fullName>
    </submittedName>
</protein>
<feature type="transmembrane region" description="Helical" evidence="1">
    <location>
        <begin position="41"/>
        <end position="64"/>
    </location>
</feature>
<comment type="caution">
    <text evidence="2">The sequence shown here is derived from an EMBL/GenBank/DDBJ whole genome shotgun (WGS) entry which is preliminary data.</text>
</comment>